<dbReference type="RefSeq" id="XP_018288796.1">
    <property type="nucleotide sequence ID" value="XM_018436435.1"/>
</dbReference>
<dbReference type="VEuPathDB" id="FungiDB:PHYBLDRAFT_170847"/>
<keyword evidence="3" id="KW-1185">Reference proteome</keyword>
<accession>A0A167LMN8</accession>
<dbReference type="AlphaFoldDB" id="A0A167LMN8"/>
<dbReference type="EMBL" id="KV440987">
    <property type="protein sequence ID" value="OAD70756.1"/>
    <property type="molecule type" value="Genomic_DNA"/>
</dbReference>
<organism evidence="2 3">
    <name type="scientific">Phycomyces blakesleeanus (strain ATCC 8743b / DSM 1359 / FGSC 10004 / NBRC 33097 / NRRL 1555)</name>
    <dbReference type="NCBI Taxonomy" id="763407"/>
    <lineage>
        <taxon>Eukaryota</taxon>
        <taxon>Fungi</taxon>
        <taxon>Fungi incertae sedis</taxon>
        <taxon>Mucoromycota</taxon>
        <taxon>Mucoromycotina</taxon>
        <taxon>Mucoromycetes</taxon>
        <taxon>Mucorales</taxon>
        <taxon>Phycomycetaceae</taxon>
        <taxon>Phycomyces</taxon>
    </lineage>
</organism>
<dbReference type="OrthoDB" id="10390346at2759"/>
<evidence type="ECO:0000256" key="1">
    <source>
        <dbReference type="SAM" id="MobiDB-lite"/>
    </source>
</evidence>
<evidence type="ECO:0000313" key="3">
    <source>
        <dbReference type="Proteomes" id="UP000077315"/>
    </source>
</evidence>
<dbReference type="Proteomes" id="UP000077315">
    <property type="component" value="Unassembled WGS sequence"/>
</dbReference>
<proteinExistence type="predicted"/>
<protein>
    <submittedName>
        <fullName evidence="2">Uncharacterized protein</fullName>
    </submittedName>
</protein>
<sequence>MNFLKVTGFFSPESFYSLETSIGSEKEWVFTLWTNTTPPRPVSCKMTNECYKSLGDELVLVQDDLYDLTVGGQFLKYAFNGSLDSPPSACSTNSLILVTEYAHLKPKSFMLTAMLITRNRMPIIHRIEHLPRDDKRALTTVIVLKLCVCSSKNRDDSQEPEGLAPESTPGSTPGSTCRDPVLVSAVISPTQKEKEKELLLLLHQQQQKQQLQAQAQAQLQLQLQAQAQAQAQAQTQTQLQTQTHRPIASILRTEFMSKYPLGRSTRLIGSR</sequence>
<dbReference type="InParanoid" id="A0A167LMN8"/>
<reference evidence="3" key="1">
    <citation type="submission" date="2015-06" db="EMBL/GenBank/DDBJ databases">
        <title>Expansion of signal transduction pathways in fungi by whole-genome duplication.</title>
        <authorList>
            <consortium name="DOE Joint Genome Institute"/>
            <person name="Corrochano L.M."/>
            <person name="Kuo A."/>
            <person name="Marcet-Houben M."/>
            <person name="Polaino S."/>
            <person name="Salamov A."/>
            <person name="Villalobos J.M."/>
            <person name="Alvarez M.I."/>
            <person name="Avalos J."/>
            <person name="Benito E.P."/>
            <person name="Benoit I."/>
            <person name="Burger G."/>
            <person name="Camino L.P."/>
            <person name="Canovas D."/>
            <person name="Cerda-Olmedo E."/>
            <person name="Cheng J.-F."/>
            <person name="Dominguez A."/>
            <person name="Elias M."/>
            <person name="Eslava A.P."/>
            <person name="Glaser F."/>
            <person name="Grimwood J."/>
            <person name="Gutierrez G."/>
            <person name="Heitman J."/>
            <person name="Henrissat B."/>
            <person name="Iturriaga E.A."/>
            <person name="Lang B.F."/>
            <person name="Lavin J.L."/>
            <person name="Lee S."/>
            <person name="Li W."/>
            <person name="Lindquist E."/>
            <person name="Lopez-Garcia S."/>
            <person name="Luque E.M."/>
            <person name="Marcos A.T."/>
            <person name="Martin J."/>
            <person name="McCluskey K."/>
            <person name="Medina H.R."/>
            <person name="Miralles-Duran A."/>
            <person name="Miyazaki A."/>
            <person name="Munoz-Torres E."/>
            <person name="Oguiza J.A."/>
            <person name="Ohm R."/>
            <person name="Olmedo M."/>
            <person name="Orejas M."/>
            <person name="Ortiz-Castellanos L."/>
            <person name="Pisabarro A.G."/>
            <person name="Rodriguez-Romero J."/>
            <person name="Ruiz-Herrera J."/>
            <person name="Ruiz-Vazquez R."/>
            <person name="Sanz C."/>
            <person name="Schackwitz W."/>
            <person name="Schmutz J."/>
            <person name="Shahriari M."/>
            <person name="Shelest E."/>
            <person name="Silva-Franco F."/>
            <person name="Soanes D."/>
            <person name="Syed K."/>
            <person name="Tagua V.G."/>
            <person name="Talbot N.J."/>
            <person name="Thon M."/>
            <person name="De vries R.P."/>
            <person name="Wiebenga A."/>
            <person name="Yadav J.S."/>
            <person name="Braun E.L."/>
            <person name="Baker S."/>
            <person name="Garre V."/>
            <person name="Horwitz B."/>
            <person name="Torres-Martinez S."/>
            <person name="Idnurm A."/>
            <person name="Herrera-Estrella A."/>
            <person name="Gabaldon T."/>
            <person name="Grigoriev I.V."/>
        </authorList>
    </citation>
    <scope>NUCLEOTIDE SEQUENCE [LARGE SCALE GENOMIC DNA]</scope>
    <source>
        <strain evidence="3">NRRL 1555(-)</strain>
    </source>
</reference>
<evidence type="ECO:0000313" key="2">
    <source>
        <dbReference type="EMBL" id="OAD70756.1"/>
    </source>
</evidence>
<dbReference type="GeneID" id="28997341"/>
<gene>
    <name evidence="2" type="ORF">PHYBLDRAFT_170847</name>
</gene>
<name>A0A167LMN8_PHYB8</name>
<feature type="region of interest" description="Disordered" evidence="1">
    <location>
        <begin position="153"/>
        <end position="179"/>
    </location>
</feature>